<dbReference type="SUPFAM" id="SSF49401">
    <property type="entry name" value="Bacterial adhesins"/>
    <property type="match status" value="2"/>
</dbReference>
<dbReference type="Gene3D" id="2.60.40.1280">
    <property type="match status" value="1"/>
</dbReference>
<dbReference type="EMBL" id="CP019609">
    <property type="protein sequence ID" value="AQP53738.1"/>
    <property type="molecule type" value="Genomic_DNA"/>
</dbReference>
<feature type="transmembrane region" description="Helical" evidence="8">
    <location>
        <begin position="1708"/>
        <end position="1728"/>
    </location>
</feature>
<name>A0A1Q2D5S8_9ENTE</name>
<dbReference type="PROSITE" id="PS50847">
    <property type="entry name" value="GRAM_POS_ANCHORING"/>
    <property type="match status" value="1"/>
</dbReference>
<keyword evidence="3" id="KW-0134">Cell wall</keyword>
<evidence type="ECO:0000256" key="5">
    <source>
        <dbReference type="ARBA" id="ARBA00022729"/>
    </source>
</evidence>
<evidence type="ECO:0000256" key="1">
    <source>
        <dbReference type="ARBA" id="ARBA00004191"/>
    </source>
</evidence>
<keyword evidence="8" id="KW-0472">Membrane</keyword>
<keyword evidence="6" id="KW-0572">Peptidoglycan-anchor</keyword>
<dbReference type="Pfam" id="PF05738">
    <property type="entry name" value="Cna_B"/>
    <property type="match status" value="9"/>
</dbReference>
<evidence type="ECO:0000256" key="4">
    <source>
        <dbReference type="ARBA" id="ARBA00022525"/>
    </source>
</evidence>
<dbReference type="PANTHER" id="PTHR36108">
    <property type="entry name" value="COLOSSIN-B-RELATED"/>
    <property type="match status" value="1"/>
</dbReference>
<dbReference type="InterPro" id="IPR041033">
    <property type="entry name" value="SpaA_PFL_dom_1"/>
</dbReference>
<dbReference type="CDD" id="cd00222">
    <property type="entry name" value="CollagenBindB"/>
    <property type="match status" value="9"/>
</dbReference>
<dbReference type="Pfam" id="PF00746">
    <property type="entry name" value="Gram_pos_anchor"/>
    <property type="match status" value="1"/>
</dbReference>
<organism evidence="10 11">
    <name type="scientific">Vagococcus penaei</name>
    <dbReference type="NCBI Taxonomy" id="633807"/>
    <lineage>
        <taxon>Bacteria</taxon>
        <taxon>Bacillati</taxon>
        <taxon>Bacillota</taxon>
        <taxon>Bacilli</taxon>
        <taxon>Lactobacillales</taxon>
        <taxon>Enterococcaceae</taxon>
        <taxon>Vagococcus</taxon>
    </lineage>
</organism>
<evidence type="ECO:0000256" key="8">
    <source>
        <dbReference type="SAM" id="Phobius"/>
    </source>
</evidence>
<dbReference type="KEGG" id="vpi:BW732_05460"/>
<protein>
    <recommendedName>
        <fullName evidence="9">Gram-positive cocci surface proteins LPxTG domain-containing protein</fullName>
    </recommendedName>
</protein>
<dbReference type="InterPro" id="IPR013783">
    <property type="entry name" value="Ig-like_fold"/>
</dbReference>
<dbReference type="Proteomes" id="UP000188246">
    <property type="component" value="Chromosome"/>
</dbReference>
<keyword evidence="8" id="KW-0812">Transmembrane</keyword>
<comment type="similarity">
    <text evidence="2">Belongs to the serine-aspartate repeat-containing protein (SDr) family.</text>
</comment>
<accession>A0A1Q2D5S8</accession>
<dbReference type="NCBIfam" id="TIGR01167">
    <property type="entry name" value="LPXTG_anchor"/>
    <property type="match status" value="1"/>
</dbReference>
<gene>
    <name evidence="10" type="ORF">BW732_05460</name>
</gene>
<dbReference type="Gene3D" id="2.60.40.1140">
    <property type="entry name" value="Collagen-binding surface protein Cna, B-type domain"/>
    <property type="match status" value="9"/>
</dbReference>
<keyword evidence="4" id="KW-0964">Secreted</keyword>
<evidence type="ECO:0000256" key="2">
    <source>
        <dbReference type="ARBA" id="ARBA00007257"/>
    </source>
</evidence>
<comment type="subcellular location">
    <subcellularLocation>
        <location evidence="1">Secreted</location>
        <location evidence="1">Cell wall</location>
    </subcellularLocation>
</comment>
<dbReference type="RefSeq" id="WP_077275821.1">
    <property type="nucleotide sequence ID" value="NZ_CP019609.1"/>
</dbReference>
<dbReference type="InterPro" id="IPR008454">
    <property type="entry name" value="Collagen-bd_Cna-like_B-typ_dom"/>
</dbReference>
<dbReference type="InterPro" id="IPR019931">
    <property type="entry name" value="LPXTG_anchor"/>
</dbReference>
<reference evidence="10 11" key="1">
    <citation type="journal article" date="2010" name="Int. J. Syst. Evol. Microbiol.">
        <title>Vagococcus penaei sp. nov., isolated from spoilage microbiota of cooked shrimp (Penaeus vannamei).</title>
        <authorList>
            <person name="Jaffres E."/>
            <person name="Prevost H."/>
            <person name="Rossero A."/>
            <person name="Joffraud J.J."/>
            <person name="Dousset X."/>
        </authorList>
    </citation>
    <scope>NUCLEOTIDE SEQUENCE [LARGE SCALE GENOMIC DNA]</scope>
    <source>
        <strain evidence="10 11">CD276</strain>
    </source>
</reference>
<evidence type="ECO:0000259" key="9">
    <source>
        <dbReference type="PROSITE" id="PS50847"/>
    </source>
</evidence>
<dbReference type="STRING" id="633807.BW732_05460"/>
<keyword evidence="5" id="KW-0732">Signal</keyword>
<proteinExistence type="inferred from homology"/>
<dbReference type="GO" id="GO:0007155">
    <property type="term" value="P:cell adhesion"/>
    <property type="evidence" value="ECO:0007669"/>
    <property type="project" value="InterPro"/>
</dbReference>
<feature type="domain" description="Gram-positive cocci surface proteins LPxTG" evidence="9">
    <location>
        <begin position="1701"/>
        <end position="1734"/>
    </location>
</feature>
<dbReference type="InterPro" id="IPR008966">
    <property type="entry name" value="Adhesion_dom_sf"/>
</dbReference>
<feature type="compositionally biased region" description="Low complexity" evidence="7">
    <location>
        <begin position="1552"/>
        <end position="1665"/>
    </location>
</feature>
<dbReference type="Gene3D" id="2.60.40.10">
    <property type="entry name" value="Immunoglobulins"/>
    <property type="match status" value="3"/>
</dbReference>
<dbReference type="Pfam" id="PF17802">
    <property type="entry name" value="SpaA"/>
    <property type="match status" value="3"/>
</dbReference>
<dbReference type="PANTHER" id="PTHR36108:SF13">
    <property type="entry name" value="COLOSSIN-B-RELATED"/>
    <property type="match status" value="1"/>
</dbReference>
<evidence type="ECO:0000313" key="10">
    <source>
        <dbReference type="EMBL" id="AQP53738.1"/>
    </source>
</evidence>
<sequence length="1734" mass="188411">MKHFFKKQVILMAIMGIVLPFFIEPAVVIADGALTPESNLVADSQGLISQPNQSELVPTTGDALAQQGLEPIEPTAPVTEANVVETQEQTTPANQITNAGSDEDDLEDTNLPAIEVAPLQATRAESTDDMRAPKDISDIAVTSVVLKPENVQDGGKFEINVAFNDALLAQENNRIVPGDTIKVNWNHSTNGSIKPIMGTMDILIKGSVGAKLTISETGAVLTFTDVVATWEPNTIKGGFNIGATGSNTSKEASTEEVTISSGKESAIVAITTSGRGESNGTNTDLSFKNGKQNTLDAVDWMVDINYTMSALTNDLTFTDVISEAPEKQVFDESTLTITLGRKTYTSFKAFNDATGANLNFNGTDTISGSVPKLAASENRLTMKYKTKVIYKLDSSFKLDNELKVTTAIDDKPVSNSNNVSADFSWAGGWVSGEGSANIELVKVEKGTDQGLGGAEFLISKDKSDFFDSSKKVSDSEGKIKFSGLKENTTYYIKEVKAPTGYTLNPEIQSITTGVSNTSKEIKVENEKETPKTTSITATKIWADLNNIHQKRPQEITFNLLANEREIDRKTFSGQGNTWTVEFKDLPILDENGKEINYRINEDLVPNYTATVEGNTVTNTYVPETTNLTATKKWEGNNNRDGKRPNTVTINVKDGQTVVDTLTVLAPQWKATSKALPKYDNNAQPIMYTLEEVNVPTGYTSSVDGMTVTNTYTPETTTVKAVKKWEDKNDQDGKRPNEVTINVKDGSEVVDTLTVLAPQWEATSKELPKNKNGQAITYTLEEVNVPTGYTSSVDGMTVTNTYTPETTTVKAVKKWEDKNDQDGKRPNEVTINVKDGSEVVDTLTVTGPSWEATSKKLPKNKNGKAITYTLEEVAVPTGYTSSVDGMTVTNTYTPETTTVKAVKKWEDKNDQDGKRPNEVTINVKDGSEVVDTLTVTGPSWEATSKKLPKNKNGKAITYTLEEVAVPTGYTSSVDGMTVTNTYVPETTSLTVTKKWEDQQEKFPTRPTTIQAELIATVSKEEIKTEKITLSEANRWSHEFSNLPVYYNKEKISYSVKEINVPAGYESKVTGTTITNTLKTKEIPVTKVWDDHMNQDGTRPKEVIFHLLADGKAIDSITLTGSDDVEKWTGTFKNVPMKNQAGEDISYTIAEEAVAGYTIATGGIDNQSFTITNVDAPDKTSVTVTKVWDDAANQDGKRPENITVTLVKGNQPTDKQVVLSEANKWTHTWTDLDLHTKPGKPIKYSVREEQVAHYDAPVVNRLDASNIQLVNTHKPEEVTIKGAKTWQDEDNQHGIRPEFIIVTMQKNGIDYLSMKVTDKTNWAYDFGAQPKYEKGKEITYTVTEEDVTGYNAQVDGFNITNTLILGSVALVKTDAAGKPLANATFKLTKDGKQVGDHQTTDKSGRIQFDQLIIGTYQLEEVSAPTGYIRNTSPLTVNVTKDKLTQELSMMNYQGSAWVMKTDAANRPLKGAEFAVVSVANNTVKEITDKRLVTDRAGVASIEGLAPGKYAFVETKAPNGYQLNPEYKYFTIEAEQAGQVASVYAGDVINHLKPTTPSTTDTTSTSESTNSTTTDTTSTSESTSSTTTDTTSTSESTSSTTTDTTSTSESTSSTTTDTTSTSESTSSTTTDTESITVSPETTDSTSSTTTDTTSTSESTSSTTTDTESLIVTPGSTDKAPSSSSQSLTSSSMKDTNDKPKGKQLPKTGEQASSVLVIGLGILLVAIAYVVYRKRHVN</sequence>
<evidence type="ECO:0000313" key="11">
    <source>
        <dbReference type="Proteomes" id="UP000188246"/>
    </source>
</evidence>
<dbReference type="SUPFAM" id="SSF49478">
    <property type="entry name" value="Cna protein B-type domain"/>
    <property type="match status" value="11"/>
</dbReference>
<keyword evidence="8" id="KW-1133">Transmembrane helix</keyword>
<evidence type="ECO:0000256" key="6">
    <source>
        <dbReference type="ARBA" id="ARBA00023088"/>
    </source>
</evidence>
<evidence type="ECO:0000256" key="3">
    <source>
        <dbReference type="ARBA" id="ARBA00022512"/>
    </source>
</evidence>
<evidence type="ECO:0000256" key="7">
    <source>
        <dbReference type="SAM" id="MobiDB-lite"/>
    </source>
</evidence>
<keyword evidence="11" id="KW-1185">Reference proteome</keyword>
<feature type="region of interest" description="Disordered" evidence="7">
    <location>
        <begin position="1551"/>
        <end position="1705"/>
    </location>
</feature>
<feature type="compositionally biased region" description="Low complexity" evidence="7">
    <location>
        <begin position="1678"/>
        <end position="1688"/>
    </location>
</feature>
<dbReference type="InterPro" id="IPR011252">
    <property type="entry name" value="Fibrogen-bd_dom1"/>
</dbReference>